<dbReference type="Proteomes" id="UP000006235">
    <property type="component" value="Unassembled WGS sequence"/>
</dbReference>
<proteinExistence type="predicted"/>
<dbReference type="AlphaFoldDB" id="F9Q8U1"/>
<evidence type="ECO:0000313" key="5">
    <source>
        <dbReference type="Proteomes" id="UP000006235"/>
    </source>
</evidence>
<comment type="subcellular location">
    <subcellularLocation>
        <location evidence="1">Cell outer membrane</location>
    </subcellularLocation>
</comment>
<dbReference type="EMBL" id="AFUV01000010">
    <property type="protein sequence ID" value="EGV06162.1"/>
    <property type="molecule type" value="Genomic_DNA"/>
</dbReference>
<dbReference type="STRING" id="1035188.HMPREF9952_1945"/>
<name>F9Q8U1_9PAST</name>
<dbReference type="GO" id="GO:0009279">
    <property type="term" value="C:cell outer membrane"/>
    <property type="evidence" value="ECO:0007669"/>
    <property type="project" value="UniProtKB-SubCell"/>
</dbReference>
<keyword evidence="4" id="KW-0675">Receptor</keyword>
<comment type="caution">
    <text evidence="4">The sequence shown here is derived from an EMBL/GenBank/DDBJ whole genome shotgun (WGS) entry which is preliminary data.</text>
</comment>
<dbReference type="Gene3D" id="2.40.170.20">
    <property type="entry name" value="TonB-dependent receptor, beta-barrel domain"/>
    <property type="match status" value="1"/>
</dbReference>
<dbReference type="PROSITE" id="PS01156">
    <property type="entry name" value="TONB_DEPENDENT_REC_2"/>
    <property type="match status" value="1"/>
</dbReference>
<keyword evidence="3" id="KW-0998">Cell outer membrane</keyword>
<evidence type="ECO:0000256" key="3">
    <source>
        <dbReference type="ARBA" id="ARBA00023237"/>
    </source>
</evidence>
<dbReference type="InterPro" id="IPR010917">
    <property type="entry name" value="TonB_rcpt_CS"/>
</dbReference>
<evidence type="ECO:0000313" key="4">
    <source>
        <dbReference type="EMBL" id="EGV06162.1"/>
    </source>
</evidence>
<organism evidence="4 5">
    <name type="scientific">Haemophilus pittmaniae HK 85</name>
    <dbReference type="NCBI Taxonomy" id="1035188"/>
    <lineage>
        <taxon>Bacteria</taxon>
        <taxon>Pseudomonadati</taxon>
        <taxon>Pseudomonadota</taxon>
        <taxon>Gammaproteobacteria</taxon>
        <taxon>Pasteurellales</taxon>
        <taxon>Pasteurellaceae</taxon>
        <taxon>Haemophilus</taxon>
    </lineage>
</organism>
<keyword evidence="2" id="KW-0472">Membrane</keyword>
<dbReference type="SUPFAM" id="SSF56935">
    <property type="entry name" value="Porins"/>
    <property type="match status" value="1"/>
</dbReference>
<evidence type="ECO:0000256" key="1">
    <source>
        <dbReference type="ARBA" id="ARBA00004442"/>
    </source>
</evidence>
<reference evidence="4 5" key="1">
    <citation type="submission" date="2011-07" db="EMBL/GenBank/DDBJ databases">
        <authorList>
            <person name="Harkins D.M."/>
            <person name="Madupu R."/>
            <person name="Durkin A.S."/>
            <person name="Torralba M."/>
            <person name="Methe B."/>
            <person name="Sutton G.G."/>
            <person name="Nelson K.E."/>
        </authorList>
    </citation>
    <scope>NUCLEOTIDE SEQUENCE [LARGE SCALE GENOMIC DNA]</scope>
    <source>
        <strain evidence="4 5">HK 85</strain>
    </source>
</reference>
<evidence type="ECO:0000256" key="2">
    <source>
        <dbReference type="ARBA" id="ARBA00023136"/>
    </source>
</evidence>
<accession>F9Q8U1</accession>
<gene>
    <name evidence="4" type="ORF">HMPREF9952_1945</name>
</gene>
<sequence length="52" mass="6112">MYNLFNEKYHTWDALRGINAHSTTNNIDEKGLGLERYYAPGRNYSASIEIRF</sequence>
<dbReference type="InterPro" id="IPR036942">
    <property type="entry name" value="Beta-barrel_TonB_sf"/>
</dbReference>
<protein>
    <submittedName>
        <fullName evidence="4">TonB-dependent receptor domain protein</fullName>
    </submittedName>
</protein>